<evidence type="ECO:0000313" key="2">
    <source>
        <dbReference type="Proteomes" id="UP001320119"/>
    </source>
</evidence>
<protein>
    <submittedName>
        <fullName evidence="1">Uncharacterized protein</fullName>
    </submittedName>
</protein>
<evidence type="ECO:0000313" key="1">
    <source>
        <dbReference type="EMBL" id="BCD98843.1"/>
    </source>
</evidence>
<organism evidence="1 2">
    <name type="scientific">Marinagarivorans cellulosilyticus</name>
    <dbReference type="NCBI Taxonomy" id="2721545"/>
    <lineage>
        <taxon>Bacteria</taxon>
        <taxon>Pseudomonadati</taxon>
        <taxon>Pseudomonadota</taxon>
        <taxon>Gammaproteobacteria</taxon>
        <taxon>Cellvibrionales</taxon>
        <taxon>Cellvibrionaceae</taxon>
        <taxon>Marinagarivorans</taxon>
    </lineage>
</organism>
<reference evidence="1 2" key="1">
    <citation type="journal article" date="2022" name="IScience">
        <title>An ultrasensitive nanofiber-based assay for enzymatic hydrolysis and deep-sea microbial degradation of cellulose.</title>
        <authorList>
            <person name="Tsudome M."/>
            <person name="Tachioka M."/>
            <person name="Miyazaki M."/>
            <person name="Uchimura K."/>
            <person name="Tsuda M."/>
            <person name="Takaki Y."/>
            <person name="Deguchi S."/>
        </authorList>
    </citation>
    <scope>NUCLEOTIDE SEQUENCE [LARGE SCALE GENOMIC DNA]</scope>
    <source>
        <strain evidence="1 2">GE09</strain>
    </source>
</reference>
<dbReference type="EMBL" id="AP023086">
    <property type="protein sequence ID" value="BCD98843.1"/>
    <property type="molecule type" value="Genomic_DNA"/>
</dbReference>
<accession>A0AAN1WJL8</accession>
<dbReference type="RefSeq" id="WP_236983460.1">
    <property type="nucleotide sequence ID" value="NZ_AP023086.1"/>
</dbReference>
<dbReference type="AlphaFoldDB" id="A0AAN1WJL8"/>
<proteinExistence type="predicted"/>
<name>A0AAN1WJL8_9GAMM</name>
<gene>
    <name evidence="1" type="ORF">MARGE09_P3044</name>
</gene>
<dbReference type="KEGG" id="marq:MARGE09_P3044"/>
<sequence length="143" mass="16047">MINNILLKKSGVKAFSWGCCNCKNRNILYLADSHSSKNAVGARCLACQVTIWCDGRNDLVLNELTRPPEKSGEQYVSWRKKVIDKFLQSFGGCLNCGDKAAYELVTNKPSKETTCLSCGKINMAPKLEDVTIEHENDELQWRS</sequence>
<keyword evidence="2" id="KW-1185">Reference proteome</keyword>
<dbReference type="Proteomes" id="UP001320119">
    <property type="component" value="Chromosome"/>
</dbReference>